<name>A0A017SI17_ASPRC</name>
<dbReference type="HOGENOM" id="CLU_1844691_0_0_1"/>
<proteinExistence type="predicted"/>
<protein>
    <submittedName>
        <fullName evidence="1">Uncharacterized protein</fullName>
    </submittedName>
</protein>
<reference evidence="2" key="1">
    <citation type="journal article" date="2014" name="Nat. Commun.">
        <title>Genomic adaptations of the halophilic Dead Sea filamentous fungus Eurotium rubrum.</title>
        <authorList>
            <person name="Kis-Papo T."/>
            <person name="Weig A.R."/>
            <person name="Riley R."/>
            <person name="Persoh D."/>
            <person name="Salamov A."/>
            <person name="Sun H."/>
            <person name="Lipzen A."/>
            <person name="Wasser S.P."/>
            <person name="Rambold G."/>
            <person name="Grigoriev I.V."/>
            <person name="Nevo E."/>
        </authorList>
    </citation>
    <scope>NUCLEOTIDE SEQUENCE [LARGE SCALE GENOMIC DNA]</scope>
    <source>
        <strain evidence="2">CBS 135680</strain>
    </source>
</reference>
<dbReference type="GeneID" id="63693588"/>
<keyword evidence="2" id="KW-1185">Reference proteome</keyword>
<dbReference type="EMBL" id="KK088418">
    <property type="protein sequence ID" value="EYE96592.1"/>
    <property type="molecule type" value="Genomic_DNA"/>
</dbReference>
<gene>
    <name evidence="1" type="ORF">EURHEDRAFT_356492</name>
</gene>
<evidence type="ECO:0000313" key="1">
    <source>
        <dbReference type="EMBL" id="EYE96592.1"/>
    </source>
</evidence>
<evidence type="ECO:0000313" key="2">
    <source>
        <dbReference type="Proteomes" id="UP000019804"/>
    </source>
</evidence>
<organism evidence="1 2">
    <name type="scientific">Aspergillus ruber (strain CBS 135680)</name>
    <dbReference type="NCBI Taxonomy" id="1388766"/>
    <lineage>
        <taxon>Eukaryota</taxon>
        <taxon>Fungi</taxon>
        <taxon>Dikarya</taxon>
        <taxon>Ascomycota</taxon>
        <taxon>Pezizomycotina</taxon>
        <taxon>Eurotiomycetes</taxon>
        <taxon>Eurotiomycetidae</taxon>
        <taxon>Eurotiales</taxon>
        <taxon>Aspergillaceae</taxon>
        <taxon>Aspergillus</taxon>
        <taxon>Aspergillus subgen. Aspergillus</taxon>
    </lineage>
</organism>
<dbReference type="RefSeq" id="XP_040640280.1">
    <property type="nucleotide sequence ID" value="XM_040778464.1"/>
</dbReference>
<dbReference type="AlphaFoldDB" id="A0A017SI17"/>
<dbReference type="Proteomes" id="UP000019804">
    <property type="component" value="Unassembled WGS sequence"/>
</dbReference>
<sequence>MDSGANATKTARCSNSSSGRERDWWIHRLWFVHLDNITTSDSLVLTFKVGATIYRPFLLSCSLALFLFLSHHHQTSTQSISPISLQSTKAIICASSFFPLPPTPQQPTSTQSPINSSLLFSFESFLDECDWEFLDWVCY</sequence>
<accession>A0A017SI17</accession>